<protein>
    <submittedName>
        <fullName evidence="2">Dihydrofolate reductase</fullName>
    </submittedName>
</protein>
<accession>A0A0M3HT16</accession>
<evidence type="ECO:0000313" key="1">
    <source>
        <dbReference type="Proteomes" id="UP000036681"/>
    </source>
</evidence>
<proteinExistence type="predicted"/>
<keyword evidence="1" id="KW-1185">Reference proteome</keyword>
<reference evidence="2" key="1">
    <citation type="submission" date="2017-02" db="UniProtKB">
        <authorList>
            <consortium name="WormBaseParasite"/>
        </authorList>
    </citation>
    <scope>IDENTIFICATION</scope>
</reference>
<dbReference type="AlphaFoldDB" id="A0A0M3HT16"/>
<evidence type="ECO:0000313" key="2">
    <source>
        <dbReference type="WBParaSite" id="ALUE_0000571901-mRNA-1"/>
    </source>
</evidence>
<dbReference type="WBParaSite" id="ALUE_0000571901-mRNA-1">
    <property type="protein sequence ID" value="ALUE_0000571901-mRNA-1"/>
    <property type="gene ID" value="ALUE_0000571901"/>
</dbReference>
<organism evidence="1 2">
    <name type="scientific">Ascaris lumbricoides</name>
    <name type="common">Giant roundworm</name>
    <dbReference type="NCBI Taxonomy" id="6252"/>
    <lineage>
        <taxon>Eukaryota</taxon>
        <taxon>Metazoa</taxon>
        <taxon>Ecdysozoa</taxon>
        <taxon>Nematoda</taxon>
        <taxon>Chromadorea</taxon>
        <taxon>Rhabditida</taxon>
        <taxon>Spirurina</taxon>
        <taxon>Ascaridomorpha</taxon>
        <taxon>Ascaridoidea</taxon>
        <taxon>Ascarididae</taxon>
        <taxon>Ascaris</taxon>
    </lineage>
</organism>
<dbReference type="Proteomes" id="UP000036681">
    <property type="component" value="Unplaced"/>
</dbReference>
<sequence>MIAAMFSFTYDLLTDEKFNIPEEIFRCGEKFSG</sequence>
<name>A0A0M3HT16_ASCLU</name>